<reference evidence="2" key="1">
    <citation type="submission" date="2019-10" db="EMBL/GenBank/DDBJ databases">
        <authorList>
            <person name="Soares A.E.R."/>
            <person name="Aleixo A."/>
            <person name="Schneider P."/>
            <person name="Miyaki C.Y."/>
            <person name="Schneider M.P."/>
            <person name="Mello C."/>
            <person name="Vasconcelos A.T.R."/>
        </authorList>
    </citation>
    <scope>NUCLEOTIDE SEQUENCE</scope>
    <source>
        <tissue evidence="2">Muscle</tissue>
    </source>
</reference>
<dbReference type="SUPFAM" id="SSF53137">
    <property type="entry name" value="Translational machinery components"/>
    <property type="match status" value="1"/>
</dbReference>
<comment type="caution">
    <text evidence="2">The sequence shown here is derived from an EMBL/GenBank/DDBJ whole genome shotgun (WGS) entry which is preliminary data.</text>
</comment>
<keyword evidence="3" id="KW-1185">Reference proteome</keyword>
<dbReference type="Proteomes" id="UP001145742">
    <property type="component" value="Unassembled WGS sequence"/>
</dbReference>
<evidence type="ECO:0000259" key="1">
    <source>
        <dbReference type="Pfam" id="PF03464"/>
    </source>
</evidence>
<accession>A0ABQ9D840</accession>
<organism evidence="2 3">
    <name type="scientific">Willisornis vidua</name>
    <name type="common">Xingu scale-backed antbird</name>
    <dbReference type="NCBI Taxonomy" id="1566151"/>
    <lineage>
        <taxon>Eukaryota</taxon>
        <taxon>Metazoa</taxon>
        <taxon>Chordata</taxon>
        <taxon>Craniata</taxon>
        <taxon>Vertebrata</taxon>
        <taxon>Euteleostomi</taxon>
        <taxon>Archelosauria</taxon>
        <taxon>Archosauria</taxon>
        <taxon>Dinosauria</taxon>
        <taxon>Saurischia</taxon>
        <taxon>Theropoda</taxon>
        <taxon>Coelurosauria</taxon>
        <taxon>Aves</taxon>
        <taxon>Neognathae</taxon>
        <taxon>Neoaves</taxon>
        <taxon>Telluraves</taxon>
        <taxon>Australaves</taxon>
        <taxon>Passeriformes</taxon>
        <taxon>Thamnophilidae</taxon>
        <taxon>Willisornis</taxon>
    </lineage>
</organism>
<sequence>MIYFKRDLDRLERWADSNGVRFKKAKCWVLHFGHNHPMQHYRLGTEWLESSQAERDLGVWIDRRLNMSQQCAQVAKKANRILACIKNSVASRRREEILPLYSVLATNSSTRGHGLKLCQGRFRFDIRKIFTERVVRYWNGLPTEVVDSPTLEAFKVQTKEGGVGKSPSENFSHPTNTKVWVLECQDRGRKMADDFQIPTEWKATEALVQMSLPGNERNLAGLVLSKIAKMKAKLRLSDMDDQQLQIKVLKLVDISYGNQNGFNEATELSIEVLSTMTFIQEK</sequence>
<dbReference type="InterPro" id="IPR042226">
    <property type="entry name" value="eFR1_2_sf"/>
</dbReference>
<dbReference type="PANTHER" id="PTHR33332">
    <property type="entry name" value="REVERSE TRANSCRIPTASE DOMAIN-CONTAINING PROTEIN"/>
    <property type="match status" value="1"/>
</dbReference>
<dbReference type="Pfam" id="PF03464">
    <property type="entry name" value="eRF1_2"/>
    <property type="match status" value="1"/>
</dbReference>
<dbReference type="EMBL" id="WHWB01033964">
    <property type="protein sequence ID" value="KAJ7415293.1"/>
    <property type="molecule type" value="Genomic_DNA"/>
</dbReference>
<dbReference type="Gene3D" id="3.30.420.60">
    <property type="entry name" value="eRF1 domain 2"/>
    <property type="match status" value="1"/>
</dbReference>
<gene>
    <name evidence="2" type="ORF">WISP_78921</name>
</gene>
<dbReference type="InterPro" id="IPR005141">
    <property type="entry name" value="eRF1_2"/>
</dbReference>
<proteinExistence type="predicted"/>
<evidence type="ECO:0000313" key="2">
    <source>
        <dbReference type="EMBL" id="KAJ7415293.1"/>
    </source>
</evidence>
<evidence type="ECO:0000313" key="3">
    <source>
        <dbReference type="Proteomes" id="UP001145742"/>
    </source>
</evidence>
<feature type="domain" description="eRF1" evidence="1">
    <location>
        <begin position="209"/>
        <end position="273"/>
    </location>
</feature>
<name>A0ABQ9D840_9PASS</name>
<protein>
    <recommendedName>
        <fullName evidence="1">eRF1 domain-containing protein</fullName>
    </recommendedName>
</protein>